<keyword evidence="1" id="KW-0472">Membrane</keyword>
<keyword evidence="1" id="KW-1133">Transmembrane helix</keyword>
<feature type="transmembrane region" description="Helical" evidence="1">
    <location>
        <begin position="78"/>
        <end position="98"/>
    </location>
</feature>
<keyword evidence="1" id="KW-0812">Transmembrane</keyword>
<protein>
    <submittedName>
        <fullName evidence="2">Uncharacterized protein</fullName>
    </submittedName>
</protein>
<dbReference type="EMBL" id="QFGA01000001">
    <property type="protein sequence ID" value="TEB08355.1"/>
    <property type="molecule type" value="Genomic_DNA"/>
</dbReference>
<name>A0A4Y7RH68_9FIRM</name>
<evidence type="ECO:0000313" key="3">
    <source>
        <dbReference type="Proteomes" id="UP000298324"/>
    </source>
</evidence>
<sequence length="112" mass="12570">MLRLIITIAILFLAFLIWIIVININKSKQSALPLLLIHEGIGLLGSGILGCFEFDFFLNINTKIGAAFGYIKSPDTNYVLLGCGIALMIFGIILRHSIRTRVYVLNMLLRYL</sequence>
<feature type="transmembrane region" description="Helical" evidence="1">
    <location>
        <begin position="36"/>
        <end position="58"/>
    </location>
</feature>
<accession>A0A4Y7RH68</accession>
<organism evidence="2 3">
    <name type="scientific">Pelotomaculum schinkii</name>
    <dbReference type="NCBI Taxonomy" id="78350"/>
    <lineage>
        <taxon>Bacteria</taxon>
        <taxon>Bacillati</taxon>
        <taxon>Bacillota</taxon>
        <taxon>Clostridia</taxon>
        <taxon>Eubacteriales</taxon>
        <taxon>Desulfotomaculaceae</taxon>
        <taxon>Pelotomaculum</taxon>
    </lineage>
</organism>
<dbReference type="Proteomes" id="UP000298324">
    <property type="component" value="Unassembled WGS sequence"/>
</dbReference>
<comment type="caution">
    <text evidence="2">The sequence shown here is derived from an EMBL/GenBank/DDBJ whole genome shotgun (WGS) entry which is preliminary data.</text>
</comment>
<evidence type="ECO:0000256" key="1">
    <source>
        <dbReference type="SAM" id="Phobius"/>
    </source>
</evidence>
<dbReference type="AlphaFoldDB" id="A0A4Y7RH68"/>
<evidence type="ECO:0000313" key="2">
    <source>
        <dbReference type="EMBL" id="TEB08355.1"/>
    </source>
</evidence>
<reference evidence="2 3" key="1">
    <citation type="journal article" date="2018" name="Environ. Microbiol.">
        <title>Novel energy conservation strategies and behaviour of Pelotomaculum schinkii driving syntrophic propionate catabolism.</title>
        <authorList>
            <person name="Hidalgo-Ahumada C.A.P."/>
            <person name="Nobu M.K."/>
            <person name="Narihiro T."/>
            <person name="Tamaki H."/>
            <person name="Liu W.T."/>
            <person name="Kamagata Y."/>
            <person name="Stams A.J.M."/>
            <person name="Imachi H."/>
            <person name="Sousa D.Z."/>
        </authorList>
    </citation>
    <scope>NUCLEOTIDE SEQUENCE [LARGE SCALE GENOMIC DNA]</scope>
    <source>
        <strain evidence="2 3">HH</strain>
    </source>
</reference>
<keyword evidence="3" id="KW-1185">Reference proteome</keyword>
<gene>
    <name evidence="2" type="ORF">Psch_01918</name>
</gene>
<feature type="transmembrane region" description="Helical" evidence="1">
    <location>
        <begin position="6"/>
        <end position="24"/>
    </location>
</feature>
<proteinExistence type="predicted"/>